<dbReference type="PATRIC" id="fig|84531.8.peg.1373"/>
<proteinExistence type="predicted"/>
<dbReference type="Pfam" id="PF16510">
    <property type="entry name" value="P22_portal"/>
    <property type="match status" value="1"/>
</dbReference>
<dbReference type="EMBL" id="CP011129">
    <property type="protein sequence ID" value="ALN79501.1"/>
    <property type="molecule type" value="Genomic_DNA"/>
</dbReference>
<evidence type="ECO:0000256" key="1">
    <source>
        <dbReference type="SAM" id="MobiDB-lite"/>
    </source>
</evidence>
<protein>
    <recommendedName>
        <fullName evidence="4">Portal protein</fullName>
    </recommendedName>
</protein>
<dbReference type="InterPro" id="IPR032427">
    <property type="entry name" value="P22_portal"/>
</dbReference>
<evidence type="ECO:0000313" key="2">
    <source>
        <dbReference type="EMBL" id="ALN79501.1"/>
    </source>
</evidence>
<dbReference type="RefSeq" id="WP_057917084.1">
    <property type="nucleotide sequence ID" value="NZ_CP011129.1"/>
</dbReference>
<dbReference type="STRING" id="84531.LA76x_1344"/>
<dbReference type="AlphaFoldDB" id="A0A0S2F7S8"/>
<dbReference type="KEGG" id="lab:LA76x_1344"/>
<gene>
    <name evidence="2" type="ORF">LA76x_1344</name>
</gene>
<evidence type="ECO:0000313" key="3">
    <source>
        <dbReference type="Proteomes" id="UP000060787"/>
    </source>
</evidence>
<organism evidence="2 3">
    <name type="scientific">Lysobacter antibioticus</name>
    <dbReference type="NCBI Taxonomy" id="84531"/>
    <lineage>
        <taxon>Bacteria</taxon>
        <taxon>Pseudomonadati</taxon>
        <taxon>Pseudomonadota</taxon>
        <taxon>Gammaproteobacteria</taxon>
        <taxon>Lysobacterales</taxon>
        <taxon>Lysobacteraceae</taxon>
        <taxon>Lysobacter</taxon>
    </lineage>
</organism>
<accession>A0A0S2F7S8</accession>
<name>A0A0S2F7S8_LYSAN</name>
<feature type="region of interest" description="Disordered" evidence="1">
    <location>
        <begin position="615"/>
        <end position="655"/>
    </location>
</feature>
<evidence type="ECO:0008006" key="4">
    <source>
        <dbReference type="Google" id="ProtNLM"/>
    </source>
</evidence>
<dbReference type="Proteomes" id="UP000060787">
    <property type="component" value="Chromosome"/>
</dbReference>
<sequence>METNDFTRTMLDRADKAFSHETEQRQRAVSDMKFAFVAGHQWDAHLTKKRRNRPCYEFNRIRQMIRRVTGQQLQNKPQIKARPVEDGDIETAEVINGLIRNIEANSGAENAYDTAFQWSCGGGFGVLRVVTEYESDYTFNQCLKIKSVNDPTTVYCDPSAKEFDRSDANFWFITDKVSRAEFKRRWPKAEVVDFKGPANSGLQRGWWDQDDVRIAEYWYKEPAKKQIYLLNDGTVVSAEEFDPIADEAAATGLQIKDRREVDTHIVKSVLVSGMGPLEEPTEWPGSCIPIVPQWGDLITVDGRQIYSGMTRFGRDAQTVHNFELSTLIEVVAKLPNSPLKATPKMIEGLKSYYERLGYDDPPVLLYNADPDAPGGSPQREPMAQFPAALANLSAMATEEMKATLGIYDASLGAKSNETSGRAIIARQNEGETSNFVYIDNQVKAIKRIGEILVDAIPRVYDAERSIRILGEDGGEKFIRVNRVTLDEQTGQQIVINDLSRGKYDISVTVGKSFDTARMEVAEAAQAMVGTPGPFGLMAQYLLLQNLDVPGLDEFKKAARKVLVAQGLLEAGDGDQPPAPPPPNPKDMASAENQAAQALLNRAKAEGQQIENTLQTMAIGMPQPPPDQPFDAMPTDQPPQGGFFVPEAPEPGGFPG</sequence>
<reference evidence="2 3" key="1">
    <citation type="journal article" date="2015" name="BMC Genomics">
        <title>Comparative genomics and metabolic profiling of the genus Lysobacter.</title>
        <authorList>
            <person name="de Bruijn I."/>
            <person name="Cheng X."/>
            <person name="de Jager V."/>
            <person name="Exposito R.G."/>
            <person name="Watrous J."/>
            <person name="Patel N."/>
            <person name="Postma J."/>
            <person name="Dorrestein P.C."/>
            <person name="Kobayashi D."/>
            <person name="Raaijmakers J.M."/>
        </authorList>
    </citation>
    <scope>NUCLEOTIDE SEQUENCE [LARGE SCALE GENOMIC DNA]</scope>
    <source>
        <strain evidence="2 3">76</strain>
    </source>
</reference>
<keyword evidence="3" id="KW-1185">Reference proteome</keyword>
<feature type="region of interest" description="Disordered" evidence="1">
    <location>
        <begin position="568"/>
        <end position="591"/>
    </location>
</feature>